<dbReference type="PANTHER" id="PTHR21666">
    <property type="entry name" value="PEPTIDASE-RELATED"/>
    <property type="match status" value="1"/>
</dbReference>
<keyword evidence="3" id="KW-1185">Reference proteome</keyword>
<accession>A0A1H8SL06</accession>
<sequence length="252" mass="28467">MAEWNGYRITSPFGWRTHPIRGGRDFHTGIDLVKSHRAPIEAFTAGKVIYSGMGRSGTGLGGYGNVVLLEDRYGRGQLYAHLDQVLVVVNQQISRGTVIGRQGATGNVTGSHLHFEVRKRTTPQFGWEADRVNNCLNPTQYINQFDHKDEVNDVVYTVRSGDTLSGIAQRYQTTVEQLVRANQIRNRNLIRVGQQLVINPNGHGNYYIVQRNDNLSIIAQRHRISLNRIKQLNPQVSGPRYIIQPGDRLRVK</sequence>
<dbReference type="PANTHER" id="PTHR21666:SF270">
    <property type="entry name" value="MUREIN HYDROLASE ACTIVATOR ENVC"/>
    <property type="match status" value="1"/>
</dbReference>
<gene>
    <name evidence="2" type="ORF">SAMN04488134_11314</name>
</gene>
<evidence type="ECO:0000259" key="1">
    <source>
        <dbReference type="PROSITE" id="PS51782"/>
    </source>
</evidence>
<dbReference type="InterPro" id="IPR011055">
    <property type="entry name" value="Dup_hybrid_motif"/>
</dbReference>
<dbReference type="Pfam" id="PF01476">
    <property type="entry name" value="LysM"/>
    <property type="match status" value="2"/>
</dbReference>
<reference evidence="2 3" key="1">
    <citation type="submission" date="2016-10" db="EMBL/GenBank/DDBJ databases">
        <authorList>
            <person name="de Groot N.N."/>
        </authorList>
    </citation>
    <scope>NUCLEOTIDE SEQUENCE [LARGE SCALE GENOMIC DNA]</scope>
    <source>
        <strain evidence="2 3">CGMCC 1.10434</strain>
    </source>
</reference>
<dbReference type="AlphaFoldDB" id="A0A1H8SL06"/>
<dbReference type="InterPro" id="IPR018392">
    <property type="entry name" value="LysM"/>
</dbReference>
<evidence type="ECO:0000313" key="3">
    <source>
        <dbReference type="Proteomes" id="UP000199300"/>
    </source>
</evidence>
<dbReference type="Gene3D" id="3.10.350.10">
    <property type="entry name" value="LysM domain"/>
    <property type="match status" value="2"/>
</dbReference>
<protein>
    <submittedName>
        <fullName evidence="2">LysM domain-containing protein</fullName>
    </submittedName>
</protein>
<name>A0A1H8SL06_9BACI</name>
<dbReference type="CDD" id="cd12797">
    <property type="entry name" value="M23_peptidase"/>
    <property type="match status" value="1"/>
</dbReference>
<dbReference type="STRING" id="872970.SAMN04488134_11314"/>
<proteinExistence type="predicted"/>
<feature type="domain" description="LysM" evidence="1">
    <location>
        <begin position="205"/>
        <end position="251"/>
    </location>
</feature>
<dbReference type="InterPro" id="IPR016047">
    <property type="entry name" value="M23ase_b-sheet_dom"/>
</dbReference>
<feature type="domain" description="LysM" evidence="1">
    <location>
        <begin position="154"/>
        <end position="198"/>
    </location>
</feature>
<dbReference type="SUPFAM" id="SSF54106">
    <property type="entry name" value="LysM domain"/>
    <property type="match status" value="2"/>
</dbReference>
<dbReference type="InterPro" id="IPR036779">
    <property type="entry name" value="LysM_dom_sf"/>
</dbReference>
<dbReference type="Gene3D" id="2.70.70.10">
    <property type="entry name" value="Glucose Permease (Domain IIA)"/>
    <property type="match status" value="1"/>
</dbReference>
<dbReference type="RefSeq" id="WP_281246009.1">
    <property type="nucleotide sequence ID" value="NZ_FODJ01000013.1"/>
</dbReference>
<dbReference type="Proteomes" id="UP000199300">
    <property type="component" value="Unassembled WGS sequence"/>
</dbReference>
<dbReference type="CDD" id="cd00118">
    <property type="entry name" value="LysM"/>
    <property type="match status" value="2"/>
</dbReference>
<dbReference type="SMART" id="SM00257">
    <property type="entry name" value="LysM"/>
    <property type="match status" value="2"/>
</dbReference>
<dbReference type="GO" id="GO:0004222">
    <property type="term" value="F:metalloendopeptidase activity"/>
    <property type="evidence" value="ECO:0007669"/>
    <property type="project" value="TreeGrafter"/>
</dbReference>
<dbReference type="PROSITE" id="PS51782">
    <property type="entry name" value="LYSM"/>
    <property type="match status" value="2"/>
</dbReference>
<dbReference type="InterPro" id="IPR050570">
    <property type="entry name" value="Cell_wall_metabolism_enzyme"/>
</dbReference>
<evidence type="ECO:0000313" key="2">
    <source>
        <dbReference type="EMBL" id="SEO79044.1"/>
    </source>
</evidence>
<dbReference type="EMBL" id="FODJ01000013">
    <property type="protein sequence ID" value="SEO79044.1"/>
    <property type="molecule type" value="Genomic_DNA"/>
</dbReference>
<dbReference type="SUPFAM" id="SSF51261">
    <property type="entry name" value="Duplicated hybrid motif"/>
    <property type="match status" value="1"/>
</dbReference>
<organism evidence="2 3">
    <name type="scientific">Amphibacillus marinus</name>
    <dbReference type="NCBI Taxonomy" id="872970"/>
    <lineage>
        <taxon>Bacteria</taxon>
        <taxon>Bacillati</taxon>
        <taxon>Bacillota</taxon>
        <taxon>Bacilli</taxon>
        <taxon>Bacillales</taxon>
        <taxon>Bacillaceae</taxon>
        <taxon>Amphibacillus</taxon>
    </lineage>
</organism>
<dbReference type="Pfam" id="PF01551">
    <property type="entry name" value="Peptidase_M23"/>
    <property type="match status" value="1"/>
</dbReference>